<proteinExistence type="predicted"/>
<evidence type="ECO:0000256" key="1">
    <source>
        <dbReference type="ARBA" id="ARBA00004651"/>
    </source>
</evidence>
<keyword evidence="4 6" id="KW-1133">Transmembrane helix</keyword>
<dbReference type="Gene3D" id="1.20.950.20">
    <property type="entry name" value="Transmembrane di-heme cytochromes, Chain C"/>
    <property type="match status" value="1"/>
</dbReference>
<keyword evidence="5 6" id="KW-0472">Membrane</keyword>
<accession>A0ABU9CN30</accession>
<feature type="transmembrane region" description="Helical" evidence="6">
    <location>
        <begin position="103"/>
        <end position="125"/>
    </location>
</feature>
<dbReference type="PANTHER" id="PTHR30485">
    <property type="entry name" value="NI/FE-HYDROGENASE 1 B-TYPE CYTOCHROME SUBUNIT"/>
    <property type="match status" value="1"/>
</dbReference>
<keyword evidence="2" id="KW-1003">Cell membrane</keyword>
<comment type="caution">
    <text evidence="8">The sequence shown here is derived from an EMBL/GenBank/DDBJ whole genome shotgun (WGS) entry which is preliminary data.</text>
</comment>
<gene>
    <name evidence="8" type="ORF">AACH10_23455</name>
</gene>
<evidence type="ECO:0000313" key="9">
    <source>
        <dbReference type="Proteomes" id="UP001365405"/>
    </source>
</evidence>
<organism evidence="8 9">
    <name type="scientific">Pseudaquabacterium inlustre</name>
    <dbReference type="NCBI Taxonomy" id="2984192"/>
    <lineage>
        <taxon>Bacteria</taxon>
        <taxon>Pseudomonadati</taxon>
        <taxon>Pseudomonadota</taxon>
        <taxon>Betaproteobacteria</taxon>
        <taxon>Burkholderiales</taxon>
        <taxon>Sphaerotilaceae</taxon>
        <taxon>Pseudaquabacterium</taxon>
    </lineage>
</organism>
<comment type="subcellular location">
    <subcellularLocation>
        <location evidence="1">Cell membrane</location>
        <topology evidence="1">Multi-pass membrane protein</topology>
    </subcellularLocation>
</comment>
<evidence type="ECO:0000259" key="7">
    <source>
        <dbReference type="Pfam" id="PF01292"/>
    </source>
</evidence>
<dbReference type="InterPro" id="IPR016174">
    <property type="entry name" value="Di-haem_cyt_TM"/>
</dbReference>
<evidence type="ECO:0000256" key="6">
    <source>
        <dbReference type="SAM" id="Phobius"/>
    </source>
</evidence>
<sequence>MSLESEVRPVRVWDLPTRLFHWLLVAGVVALVITGHVGGNAMVWHMRLGPAVGALLLFRVLWGVVGGRWSRFASFVRGPGTVLRYLRGQTDPSEHLHVGHNPLGAGSVLAMLALLIAQVATGLVADDEIATTGPLNRFVDSATALKATAWHTDAGQWLLIALVALHVLAIVLYARRGQRLVPPMISGDKVLPADTPPSADTPATRVLALVLAAGCAGAAWWVVRLGG</sequence>
<feature type="transmembrane region" description="Helical" evidence="6">
    <location>
        <begin position="206"/>
        <end position="223"/>
    </location>
</feature>
<dbReference type="RefSeq" id="WP_341412974.1">
    <property type="nucleotide sequence ID" value="NZ_JBBUTH010000011.1"/>
</dbReference>
<feature type="domain" description="Cytochrome b561 bacterial/Ni-hydrogenase" evidence="7">
    <location>
        <begin position="12"/>
        <end position="187"/>
    </location>
</feature>
<dbReference type="PANTHER" id="PTHR30485:SF2">
    <property type="entry name" value="BLL0597 PROTEIN"/>
    <property type="match status" value="1"/>
</dbReference>
<evidence type="ECO:0000256" key="3">
    <source>
        <dbReference type="ARBA" id="ARBA00022692"/>
    </source>
</evidence>
<dbReference type="Proteomes" id="UP001365405">
    <property type="component" value="Unassembled WGS sequence"/>
</dbReference>
<dbReference type="InterPro" id="IPR011577">
    <property type="entry name" value="Cyt_b561_bac/Ni-Hgenase"/>
</dbReference>
<dbReference type="SUPFAM" id="SSF81342">
    <property type="entry name" value="Transmembrane di-heme cytochromes"/>
    <property type="match status" value="1"/>
</dbReference>
<keyword evidence="9" id="KW-1185">Reference proteome</keyword>
<reference evidence="8 9" key="1">
    <citation type="submission" date="2024-04" db="EMBL/GenBank/DDBJ databases">
        <title>Novel species of the genus Ideonella isolated from streams.</title>
        <authorList>
            <person name="Lu H."/>
        </authorList>
    </citation>
    <scope>NUCLEOTIDE SEQUENCE [LARGE SCALE GENOMIC DNA]</scope>
    <source>
        <strain evidence="8 9">DXS22W</strain>
    </source>
</reference>
<dbReference type="Pfam" id="PF01292">
    <property type="entry name" value="Ni_hydr_CYTB"/>
    <property type="match status" value="1"/>
</dbReference>
<evidence type="ECO:0000256" key="4">
    <source>
        <dbReference type="ARBA" id="ARBA00022989"/>
    </source>
</evidence>
<dbReference type="EMBL" id="JBBUTH010000011">
    <property type="protein sequence ID" value="MEK8053232.1"/>
    <property type="molecule type" value="Genomic_DNA"/>
</dbReference>
<evidence type="ECO:0000256" key="2">
    <source>
        <dbReference type="ARBA" id="ARBA00022475"/>
    </source>
</evidence>
<feature type="transmembrane region" description="Helical" evidence="6">
    <location>
        <begin position="20"/>
        <end position="38"/>
    </location>
</feature>
<feature type="transmembrane region" description="Helical" evidence="6">
    <location>
        <begin position="154"/>
        <end position="174"/>
    </location>
</feature>
<evidence type="ECO:0000313" key="8">
    <source>
        <dbReference type="EMBL" id="MEK8053232.1"/>
    </source>
</evidence>
<keyword evidence="3 6" id="KW-0812">Transmembrane</keyword>
<name>A0ABU9CN30_9BURK</name>
<feature type="transmembrane region" description="Helical" evidence="6">
    <location>
        <begin position="44"/>
        <end position="65"/>
    </location>
</feature>
<protein>
    <submittedName>
        <fullName evidence="8">Cytochrome b/b6 domain-containing protein</fullName>
    </submittedName>
</protein>
<evidence type="ECO:0000256" key="5">
    <source>
        <dbReference type="ARBA" id="ARBA00023136"/>
    </source>
</evidence>
<dbReference type="InterPro" id="IPR051542">
    <property type="entry name" value="Hydrogenase_cytochrome"/>
</dbReference>